<dbReference type="SMART" id="SM00397">
    <property type="entry name" value="t_SNARE"/>
    <property type="match status" value="2"/>
</dbReference>
<reference evidence="4 5" key="1">
    <citation type="journal article" date="2016" name="Mol. Biol. Evol.">
        <title>Comparative Genomics of Early-Diverging Mushroom-Forming Fungi Provides Insights into the Origins of Lignocellulose Decay Capabilities.</title>
        <authorList>
            <person name="Nagy L.G."/>
            <person name="Riley R."/>
            <person name="Tritt A."/>
            <person name="Adam C."/>
            <person name="Daum C."/>
            <person name="Floudas D."/>
            <person name="Sun H."/>
            <person name="Yadav J.S."/>
            <person name="Pangilinan J."/>
            <person name="Larsson K.H."/>
            <person name="Matsuura K."/>
            <person name="Barry K."/>
            <person name="Labutti K."/>
            <person name="Kuo R."/>
            <person name="Ohm R.A."/>
            <person name="Bhattacharya S.S."/>
            <person name="Shirouzu T."/>
            <person name="Yoshinaga Y."/>
            <person name="Martin F.M."/>
            <person name="Grigoriev I.V."/>
            <person name="Hibbett D.S."/>
        </authorList>
    </citation>
    <scope>NUCLEOTIDE SEQUENCE [LARGE SCALE GENOMIC DNA]</scope>
    <source>
        <strain evidence="4 5">CBS 109695</strain>
    </source>
</reference>
<gene>
    <name evidence="4" type="ORF">FIBSPDRAFT_828928</name>
</gene>
<dbReference type="GO" id="GO:0005886">
    <property type="term" value="C:plasma membrane"/>
    <property type="evidence" value="ECO:0007669"/>
    <property type="project" value="TreeGrafter"/>
</dbReference>
<name>A0A166HAW6_9AGAM</name>
<dbReference type="STRING" id="436010.A0A166HAW6"/>
<dbReference type="AlphaFoldDB" id="A0A166HAW6"/>
<feature type="compositionally biased region" description="Polar residues" evidence="2">
    <location>
        <begin position="18"/>
        <end position="29"/>
    </location>
</feature>
<dbReference type="CDD" id="cd15857">
    <property type="entry name" value="SNARE_SEC9C"/>
    <property type="match status" value="1"/>
</dbReference>
<proteinExistence type="inferred from homology"/>
<dbReference type="Gene3D" id="1.20.5.110">
    <property type="match status" value="2"/>
</dbReference>
<dbReference type="PANTHER" id="PTHR19305">
    <property type="entry name" value="SYNAPTOSOMAL ASSOCIATED PROTEIN"/>
    <property type="match status" value="1"/>
</dbReference>
<dbReference type="PANTHER" id="PTHR19305:SF9">
    <property type="entry name" value="SYNAPTOSOMAL-ASSOCIATED PROTEIN 29"/>
    <property type="match status" value="1"/>
</dbReference>
<protein>
    <recommendedName>
        <fullName evidence="3">t-SNARE coiled-coil homology domain-containing protein</fullName>
    </recommendedName>
</protein>
<feature type="region of interest" description="Disordered" evidence="2">
    <location>
        <begin position="202"/>
        <end position="222"/>
    </location>
</feature>
<evidence type="ECO:0000259" key="3">
    <source>
        <dbReference type="PROSITE" id="PS50192"/>
    </source>
</evidence>
<dbReference type="Proteomes" id="UP000076532">
    <property type="component" value="Unassembled WGS sequence"/>
</dbReference>
<evidence type="ECO:0000313" key="5">
    <source>
        <dbReference type="Proteomes" id="UP000076532"/>
    </source>
</evidence>
<dbReference type="PROSITE" id="PS50192">
    <property type="entry name" value="T_SNARE"/>
    <property type="match status" value="1"/>
</dbReference>
<dbReference type="SUPFAM" id="SSF58038">
    <property type="entry name" value="SNARE fusion complex"/>
    <property type="match status" value="2"/>
</dbReference>
<feature type="compositionally biased region" description="Basic and acidic residues" evidence="2">
    <location>
        <begin position="160"/>
        <end position="174"/>
    </location>
</feature>
<comment type="similarity">
    <text evidence="1">Belongs to the SNAP-25 family.</text>
</comment>
<dbReference type="EMBL" id="KV417570">
    <property type="protein sequence ID" value="KZP18661.1"/>
    <property type="molecule type" value="Genomic_DNA"/>
</dbReference>
<dbReference type="GO" id="GO:0019905">
    <property type="term" value="F:syntaxin binding"/>
    <property type="evidence" value="ECO:0007669"/>
    <property type="project" value="TreeGrafter"/>
</dbReference>
<evidence type="ECO:0000256" key="2">
    <source>
        <dbReference type="SAM" id="MobiDB-lite"/>
    </source>
</evidence>
<dbReference type="GO" id="GO:0006887">
    <property type="term" value="P:exocytosis"/>
    <property type="evidence" value="ECO:0007669"/>
    <property type="project" value="TreeGrafter"/>
</dbReference>
<keyword evidence="5" id="KW-1185">Reference proteome</keyword>
<dbReference type="OrthoDB" id="18679at2759"/>
<feature type="compositionally biased region" description="Low complexity" evidence="2">
    <location>
        <begin position="39"/>
        <end position="52"/>
    </location>
</feature>
<dbReference type="GO" id="GO:0005484">
    <property type="term" value="F:SNAP receptor activity"/>
    <property type="evidence" value="ECO:0007669"/>
    <property type="project" value="TreeGrafter"/>
</dbReference>
<dbReference type="GO" id="GO:0031201">
    <property type="term" value="C:SNARE complex"/>
    <property type="evidence" value="ECO:0007669"/>
    <property type="project" value="TreeGrafter"/>
</dbReference>
<dbReference type="CDD" id="cd15886">
    <property type="entry name" value="SNARE_SEC9N"/>
    <property type="match status" value="1"/>
</dbReference>
<accession>A0A166HAW6</accession>
<feature type="region of interest" description="Disordered" evidence="2">
    <location>
        <begin position="147"/>
        <end position="185"/>
    </location>
</feature>
<sequence>MPFWKSKSKLQIPPVEPTPSSLAGSSNSRGAGAPIPGNTRSYTYPKSSSSTYVQSRDGDPYARYAAQNAPVPQPPTQTRYTRESLLRSRSVDQGPGLGFTAGAQAFKEPVPGAEDDEDVEGIKTQIRTVKQDSVNSTRNALRLAREAEETARATTNRLGDQSEKLSNTERHLDGAKGASVRASDKTDQLIKLNRSIFRPAVTFNKDAKRAAQEAKIQARYDEERAEREKALMDVRESQNRLGRAATYGTDGDDGLLGGRGYNAEQQLADRKEQRKRFQFDATEEDDEMEDEIVDNLDAIGQVTKSLKTMAAAMGQEVEQQNTRIDRLDEKTRAVDRDLFRNTERLKRVGK</sequence>
<feature type="region of interest" description="Disordered" evidence="2">
    <location>
        <begin position="1"/>
        <end position="118"/>
    </location>
</feature>
<dbReference type="InterPro" id="IPR000727">
    <property type="entry name" value="T_SNARE_dom"/>
</dbReference>
<evidence type="ECO:0000256" key="1">
    <source>
        <dbReference type="ARBA" id="ARBA00009480"/>
    </source>
</evidence>
<feature type="compositionally biased region" description="Basic and acidic residues" evidence="2">
    <location>
        <begin position="205"/>
        <end position="222"/>
    </location>
</feature>
<feature type="compositionally biased region" description="Basic and acidic residues" evidence="2">
    <location>
        <begin position="80"/>
        <end position="90"/>
    </location>
</feature>
<feature type="domain" description="T-SNARE coiled-coil homology" evidence="3">
    <location>
        <begin position="286"/>
        <end position="348"/>
    </location>
</feature>
<dbReference type="GO" id="GO:0006906">
    <property type="term" value="P:vesicle fusion"/>
    <property type="evidence" value="ECO:0007669"/>
    <property type="project" value="TreeGrafter"/>
</dbReference>
<organism evidence="4 5">
    <name type="scientific">Athelia psychrophila</name>
    <dbReference type="NCBI Taxonomy" id="1759441"/>
    <lineage>
        <taxon>Eukaryota</taxon>
        <taxon>Fungi</taxon>
        <taxon>Dikarya</taxon>
        <taxon>Basidiomycota</taxon>
        <taxon>Agaricomycotina</taxon>
        <taxon>Agaricomycetes</taxon>
        <taxon>Agaricomycetidae</taxon>
        <taxon>Atheliales</taxon>
        <taxon>Atheliaceae</taxon>
        <taxon>Athelia</taxon>
    </lineage>
</organism>
<evidence type="ECO:0000313" key="4">
    <source>
        <dbReference type="EMBL" id="KZP18661.1"/>
    </source>
</evidence>